<dbReference type="InterPro" id="IPR019490">
    <property type="entry name" value="Glu6P/Mann6P_isomerase_C"/>
</dbReference>
<dbReference type="InterPro" id="IPR001347">
    <property type="entry name" value="SIS_dom"/>
</dbReference>
<comment type="similarity">
    <text evidence="1">Belongs to the PGI/PMI family.</text>
</comment>
<comment type="caution">
    <text evidence="4">The sequence shown here is derived from an EMBL/GenBank/DDBJ whole genome shotgun (WGS) entry which is preliminary data.</text>
</comment>
<dbReference type="SUPFAM" id="SSF53697">
    <property type="entry name" value="SIS domain"/>
    <property type="match status" value="1"/>
</dbReference>
<dbReference type="Gene3D" id="3.40.50.10490">
    <property type="entry name" value="Glucose-6-phosphate isomerase like protein, domain 1"/>
    <property type="match status" value="2"/>
</dbReference>
<dbReference type="PROSITE" id="PS51464">
    <property type="entry name" value="SIS"/>
    <property type="match status" value="1"/>
</dbReference>
<organism evidence="4 5">
    <name type="scientific">Candidatus Thermofonsia Clade 1 bacterium</name>
    <dbReference type="NCBI Taxonomy" id="2364210"/>
    <lineage>
        <taxon>Bacteria</taxon>
        <taxon>Bacillati</taxon>
        <taxon>Chloroflexota</taxon>
        <taxon>Candidatus Thermofontia</taxon>
        <taxon>Candidatus Thermofonsia Clade 1</taxon>
    </lineage>
</organism>
<evidence type="ECO:0000259" key="3">
    <source>
        <dbReference type="PROSITE" id="PS51464"/>
    </source>
</evidence>
<dbReference type="GO" id="GO:0005975">
    <property type="term" value="P:carbohydrate metabolic process"/>
    <property type="evidence" value="ECO:0007669"/>
    <property type="project" value="InterPro"/>
</dbReference>
<evidence type="ECO:0000256" key="2">
    <source>
        <dbReference type="ARBA" id="ARBA00023235"/>
    </source>
</evidence>
<protein>
    <recommendedName>
        <fullName evidence="3">SIS domain-containing protein</fullName>
    </recommendedName>
</protein>
<evidence type="ECO:0000256" key="1">
    <source>
        <dbReference type="ARBA" id="ARBA00010523"/>
    </source>
</evidence>
<dbReference type="Proteomes" id="UP000228921">
    <property type="component" value="Unassembled WGS sequence"/>
</dbReference>
<keyword evidence="2" id="KW-0413">Isomerase</keyword>
<gene>
    <name evidence="4" type="ORF">CUN51_04150</name>
</gene>
<dbReference type="GO" id="GO:1901135">
    <property type="term" value="P:carbohydrate derivative metabolic process"/>
    <property type="evidence" value="ECO:0007669"/>
    <property type="project" value="InterPro"/>
</dbReference>
<name>A0A2M8P1W9_9CHLR</name>
<reference evidence="4 5" key="1">
    <citation type="submission" date="2017-11" db="EMBL/GenBank/DDBJ databases">
        <title>Evolution of Phototrophy in the Chloroflexi Phylum Driven by Horizontal Gene Transfer.</title>
        <authorList>
            <person name="Ward L.M."/>
            <person name="Hemp J."/>
            <person name="Shih P.M."/>
            <person name="Mcglynn S.E."/>
            <person name="Fischer W."/>
        </authorList>
    </citation>
    <scope>NUCLEOTIDE SEQUENCE [LARGE SCALE GENOMIC DNA]</scope>
    <source>
        <strain evidence="4">CP2_2F</strain>
    </source>
</reference>
<evidence type="ECO:0000313" key="5">
    <source>
        <dbReference type="Proteomes" id="UP000228921"/>
    </source>
</evidence>
<dbReference type="GO" id="GO:0097367">
    <property type="term" value="F:carbohydrate derivative binding"/>
    <property type="evidence" value="ECO:0007669"/>
    <property type="project" value="InterPro"/>
</dbReference>
<dbReference type="GO" id="GO:0004347">
    <property type="term" value="F:glucose-6-phosphate isomerase activity"/>
    <property type="evidence" value="ECO:0007669"/>
    <property type="project" value="InterPro"/>
</dbReference>
<sequence>MNCNAVEAYKATWYLQKTLHHSILESLPVLILDDPEALRAFDTYGLFSRLERAADYVQSAWAARDALPLPENARFVDKIVIAGLSDAAAAAELFAALTAETLNLPITVCRAYDLPAYADGQATLVILLDHSGDTEETFSAFELADARGTQILALTSGGALAEYAEQSGVTLWRYALEGVSRLAFYTHVTLLLALVERLGLVRDPSADVQEAVDELRKSAQTLGVATEPTRNPAKRLAAQMIGRLPLIYGGGFMAAVARRWQLSLLQNAKTLALCDELPNLDYNLLQGLTNLPEPVRIASVSLESPQYDHPRLALRQALTRRALMEAGFVPDSVLGSGEGALAQALTAALYGDYVSGYLAALYGSDPTPTPAVARLIDQLRSAR</sequence>
<feature type="domain" description="SIS" evidence="3">
    <location>
        <begin position="66"/>
        <end position="204"/>
    </location>
</feature>
<dbReference type="GO" id="GO:0004476">
    <property type="term" value="F:mannose-6-phosphate isomerase activity"/>
    <property type="evidence" value="ECO:0007669"/>
    <property type="project" value="InterPro"/>
</dbReference>
<evidence type="ECO:0000313" key="4">
    <source>
        <dbReference type="EMBL" id="PJF31528.1"/>
    </source>
</evidence>
<accession>A0A2M8P1W9</accession>
<proteinExistence type="inferred from homology"/>
<dbReference type="Pfam" id="PF10432">
    <property type="entry name" value="bact-PGI_C"/>
    <property type="match status" value="1"/>
</dbReference>
<dbReference type="AlphaFoldDB" id="A0A2M8P1W9"/>
<dbReference type="InterPro" id="IPR046348">
    <property type="entry name" value="SIS_dom_sf"/>
</dbReference>
<dbReference type="EMBL" id="PGTK01000003">
    <property type="protein sequence ID" value="PJF31528.1"/>
    <property type="molecule type" value="Genomic_DNA"/>
</dbReference>